<evidence type="ECO:0000259" key="10">
    <source>
        <dbReference type="PROSITE" id="PS50110"/>
    </source>
</evidence>
<dbReference type="GO" id="GO:0000156">
    <property type="term" value="F:phosphorelay response regulator activity"/>
    <property type="evidence" value="ECO:0007669"/>
    <property type="project" value="TreeGrafter"/>
</dbReference>
<dbReference type="Gene3D" id="6.10.250.690">
    <property type="match status" value="1"/>
</dbReference>
<dbReference type="FunFam" id="1.10.10.10:FF:000018">
    <property type="entry name" value="DNA-binding response regulator ResD"/>
    <property type="match status" value="1"/>
</dbReference>
<dbReference type="PROSITE" id="PS51755">
    <property type="entry name" value="OMPR_PHOB"/>
    <property type="match status" value="1"/>
</dbReference>
<name>A0A9D1I5E4_9CLOT</name>
<dbReference type="GO" id="GO:0032993">
    <property type="term" value="C:protein-DNA complex"/>
    <property type="evidence" value="ECO:0007669"/>
    <property type="project" value="TreeGrafter"/>
</dbReference>
<evidence type="ECO:0000256" key="9">
    <source>
        <dbReference type="PROSITE-ProRule" id="PRU01091"/>
    </source>
</evidence>
<dbReference type="CDD" id="cd00383">
    <property type="entry name" value="trans_reg_C"/>
    <property type="match status" value="1"/>
</dbReference>
<evidence type="ECO:0000256" key="8">
    <source>
        <dbReference type="PROSITE-ProRule" id="PRU00169"/>
    </source>
</evidence>
<evidence type="ECO:0000256" key="7">
    <source>
        <dbReference type="ARBA" id="ARBA00024867"/>
    </source>
</evidence>
<comment type="function">
    <text evidence="7">May play the central regulatory role in sporulation. It may be an element of the effector pathway responsible for the activation of sporulation genes in response to nutritional stress. Spo0A may act in concert with spo0H (a sigma factor) to control the expression of some genes that are critical to the sporulation process.</text>
</comment>
<dbReference type="PROSITE" id="PS50110">
    <property type="entry name" value="RESPONSE_REGULATORY"/>
    <property type="match status" value="1"/>
</dbReference>
<dbReference type="AlphaFoldDB" id="A0A9D1I5E4"/>
<feature type="modified residue" description="4-aspartylphosphate" evidence="8">
    <location>
        <position position="52"/>
    </location>
</feature>
<dbReference type="InterPro" id="IPR039420">
    <property type="entry name" value="WalR-like"/>
</dbReference>
<dbReference type="PANTHER" id="PTHR48111:SF2">
    <property type="entry name" value="RESPONSE REGULATOR SAER"/>
    <property type="match status" value="1"/>
</dbReference>
<evidence type="ECO:0000259" key="11">
    <source>
        <dbReference type="PROSITE" id="PS51755"/>
    </source>
</evidence>
<keyword evidence="5 9" id="KW-0238">DNA-binding</keyword>
<dbReference type="Pfam" id="PF00486">
    <property type="entry name" value="Trans_reg_C"/>
    <property type="match status" value="1"/>
</dbReference>
<dbReference type="InterPro" id="IPR011006">
    <property type="entry name" value="CheY-like_superfamily"/>
</dbReference>
<dbReference type="SUPFAM" id="SSF52172">
    <property type="entry name" value="CheY-like"/>
    <property type="match status" value="1"/>
</dbReference>
<evidence type="ECO:0000256" key="5">
    <source>
        <dbReference type="ARBA" id="ARBA00023125"/>
    </source>
</evidence>
<dbReference type="GO" id="GO:0006355">
    <property type="term" value="P:regulation of DNA-templated transcription"/>
    <property type="evidence" value="ECO:0007669"/>
    <property type="project" value="InterPro"/>
</dbReference>
<dbReference type="Gene3D" id="1.10.10.10">
    <property type="entry name" value="Winged helix-like DNA-binding domain superfamily/Winged helix DNA-binding domain"/>
    <property type="match status" value="1"/>
</dbReference>
<dbReference type="InterPro" id="IPR001789">
    <property type="entry name" value="Sig_transdc_resp-reg_receiver"/>
</dbReference>
<dbReference type="SMART" id="SM00448">
    <property type="entry name" value="REC"/>
    <property type="match status" value="1"/>
</dbReference>
<feature type="domain" description="Response regulatory" evidence="10">
    <location>
        <begin position="4"/>
        <end position="116"/>
    </location>
</feature>
<dbReference type="PANTHER" id="PTHR48111">
    <property type="entry name" value="REGULATOR OF RPOS"/>
    <property type="match status" value="1"/>
</dbReference>
<dbReference type="CDD" id="cd17574">
    <property type="entry name" value="REC_OmpR"/>
    <property type="match status" value="1"/>
</dbReference>
<evidence type="ECO:0000256" key="2">
    <source>
        <dbReference type="ARBA" id="ARBA00022553"/>
    </source>
</evidence>
<sequence>MAQTILAVDDEKDIAEMLKYYFTKQGYRVITAQNGKDALKFAEKKPDLILLDINLPDLDGLSICEKIRDFVSCPIIFLTARIEDGDKIKGFAAGGDDYVIKPFSMDELGARVAAHLRRELRRSGGSEVRFDENLVIDYSARRIFYQGKELIFAKKEFDIIEYLSQHPGQVFDKETIYERVWSYDSEGESSVITEHIRRIRAKFSAAGAGPYIETVWGCGYKWAR</sequence>
<accession>A0A9D1I5E4</accession>
<evidence type="ECO:0000256" key="6">
    <source>
        <dbReference type="ARBA" id="ARBA00023163"/>
    </source>
</evidence>
<keyword evidence="2 8" id="KW-0597">Phosphoprotein</keyword>
<dbReference type="Proteomes" id="UP000824089">
    <property type="component" value="Unassembled WGS sequence"/>
</dbReference>
<evidence type="ECO:0000256" key="1">
    <source>
        <dbReference type="ARBA" id="ARBA00018672"/>
    </source>
</evidence>
<organism evidence="12 13">
    <name type="scientific">Candidatus Egerieisoma faecipullorum</name>
    <dbReference type="NCBI Taxonomy" id="2840963"/>
    <lineage>
        <taxon>Bacteria</taxon>
        <taxon>Bacillati</taxon>
        <taxon>Bacillota</taxon>
        <taxon>Clostridia</taxon>
        <taxon>Eubacteriales</taxon>
        <taxon>Clostridiaceae</taxon>
        <taxon>Clostridiaceae incertae sedis</taxon>
        <taxon>Candidatus Egerieisoma</taxon>
    </lineage>
</organism>
<dbReference type="GO" id="GO:0000976">
    <property type="term" value="F:transcription cis-regulatory region binding"/>
    <property type="evidence" value="ECO:0007669"/>
    <property type="project" value="TreeGrafter"/>
</dbReference>
<dbReference type="InterPro" id="IPR036388">
    <property type="entry name" value="WH-like_DNA-bd_sf"/>
</dbReference>
<dbReference type="GO" id="GO:0005829">
    <property type="term" value="C:cytosol"/>
    <property type="evidence" value="ECO:0007669"/>
    <property type="project" value="TreeGrafter"/>
</dbReference>
<reference evidence="12" key="1">
    <citation type="submission" date="2020-10" db="EMBL/GenBank/DDBJ databases">
        <authorList>
            <person name="Gilroy R."/>
        </authorList>
    </citation>
    <scope>NUCLEOTIDE SEQUENCE</scope>
    <source>
        <strain evidence="12">CHK195-4489</strain>
    </source>
</reference>
<dbReference type="Gene3D" id="3.40.50.2300">
    <property type="match status" value="1"/>
</dbReference>
<keyword evidence="4" id="KW-0805">Transcription regulation</keyword>
<dbReference type="SMART" id="SM00862">
    <property type="entry name" value="Trans_reg_C"/>
    <property type="match status" value="1"/>
</dbReference>
<dbReference type="EMBL" id="DVMM01000004">
    <property type="protein sequence ID" value="HIU28711.1"/>
    <property type="molecule type" value="Genomic_DNA"/>
</dbReference>
<dbReference type="Pfam" id="PF00072">
    <property type="entry name" value="Response_reg"/>
    <property type="match status" value="1"/>
</dbReference>
<protein>
    <recommendedName>
        <fullName evidence="1">Stage 0 sporulation protein A homolog</fullName>
    </recommendedName>
</protein>
<keyword evidence="3" id="KW-0902">Two-component regulatory system</keyword>
<evidence type="ECO:0000256" key="3">
    <source>
        <dbReference type="ARBA" id="ARBA00023012"/>
    </source>
</evidence>
<dbReference type="FunFam" id="3.40.50.2300:FF:000001">
    <property type="entry name" value="DNA-binding response regulator PhoB"/>
    <property type="match status" value="1"/>
</dbReference>
<dbReference type="InterPro" id="IPR001867">
    <property type="entry name" value="OmpR/PhoB-type_DNA-bd"/>
</dbReference>
<reference evidence="12" key="2">
    <citation type="journal article" date="2021" name="PeerJ">
        <title>Extensive microbial diversity within the chicken gut microbiome revealed by metagenomics and culture.</title>
        <authorList>
            <person name="Gilroy R."/>
            <person name="Ravi A."/>
            <person name="Getino M."/>
            <person name="Pursley I."/>
            <person name="Horton D.L."/>
            <person name="Alikhan N.F."/>
            <person name="Baker D."/>
            <person name="Gharbi K."/>
            <person name="Hall N."/>
            <person name="Watson M."/>
            <person name="Adriaenssens E.M."/>
            <person name="Foster-Nyarko E."/>
            <person name="Jarju S."/>
            <person name="Secka A."/>
            <person name="Antonio M."/>
            <person name="Oren A."/>
            <person name="Chaudhuri R.R."/>
            <person name="La Ragione R."/>
            <person name="Hildebrand F."/>
            <person name="Pallen M.J."/>
        </authorList>
    </citation>
    <scope>NUCLEOTIDE SEQUENCE</scope>
    <source>
        <strain evidence="12">CHK195-4489</strain>
    </source>
</reference>
<keyword evidence="6" id="KW-0804">Transcription</keyword>
<evidence type="ECO:0000313" key="13">
    <source>
        <dbReference type="Proteomes" id="UP000824089"/>
    </source>
</evidence>
<evidence type="ECO:0000313" key="12">
    <source>
        <dbReference type="EMBL" id="HIU28711.1"/>
    </source>
</evidence>
<feature type="domain" description="OmpR/PhoB-type" evidence="11">
    <location>
        <begin position="125"/>
        <end position="224"/>
    </location>
</feature>
<feature type="DNA-binding region" description="OmpR/PhoB-type" evidence="9">
    <location>
        <begin position="125"/>
        <end position="224"/>
    </location>
</feature>
<proteinExistence type="predicted"/>
<evidence type="ECO:0000256" key="4">
    <source>
        <dbReference type="ARBA" id="ARBA00023015"/>
    </source>
</evidence>
<gene>
    <name evidence="12" type="ORF">IAD50_00260</name>
</gene>
<comment type="caution">
    <text evidence="12">The sequence shown here is derived from an EMBL/GenBank/DDBJ whole genome shotgun (WGS) entry which is preliminary data.</text>
</comment>